<reference evidence="2 3" key="1">
    <citation type="submission" date="2019-03" db="EMBL/GenBank/DDBJ databases">
        <authorList>
            <person name="Molinero N."/>
            <person name="Sanchez B."/>
            <person name="Walker A."/>
            <person name="Duncan S."/>
            <person name="Delgado S."/>
            <person name="Margolles A."/>
        </authorList>
    </citation>
    <scope>NUCLEOTIDE SEQUENCE [LARGE SCALE GENOMIC DNA]</scope>
    <source>
        <strain evidence="2 3">IPLA60002</strain>
    </source>
</reference>
<proteinExistence type="predicted"/>
<evidence type="ECO:0000313" key="3">
    <source>
        <dbReference type="Proteomes" id="UP001056693"/>
    </source>
</evidence>
<evidence type="ECO:0000313" key="2">
    <source>
        <dbReference type="EMBL" id="MCL3788514.1"/>
    </source>
</evidence>
<dbReference type="GeneID" id="93768533"/>
<sequence length="450" mass="52801">MLLQFRVGNFLSFNEIQTFSMEAGKVRNFSERLYKDGKYKLLKFMSIYGANASGKSNLVYAFSFFKDIVFSGFESGSYPHYCKLVEENKDKASFFEIKIETNKKTFVYGFEVILNNSSLQKEWLYEETKSEQKNYVFSRNILDKKFTLGSYIKTNTLKDRINIYADDIKSDDSILFLKLMNQNKDNLYATPSKITVFKDVYNWIRFKLTVTFPERPITNYSWMIDSNNLDVIAEKLNHFSTGIEKITVSNIAPEKVNSTLPKEIIKDIHNMLSEQKHNNKEGEKSHKPAVLIRSPENSMFIVSLNEEGMFKYKTLEFKHKNSNAKFSLEDESDGTVRLLDIIEILLNNDDNKVYIIDEINRMFHPLLTIKFVEEFLELAKERKIQLIVTTHESQLMDLKLLRKDEINFINKDENGFSTIRSLDEFDDRFDKKIISEYFRGKYDAIPFPKN</sequence>
<dbReference type="PANTHER" id="PTHR40396">
    <property type="entry name" value="ATPASE-LIKE PROTEIN"/>
    <property type="match status" value="1"/>
</dbReference>
<evidence type="ECO:0000259" key="1">
    <source>
        <dbReference type="Pfam" id="PF13304"/>
    </source>
</evidence>
<organism evidence="2 3">
    <name type="scientific">Ruminococcus bromii</name>
    <dbReference type="NCBI Taxonomy" id="40518"/>
    <lineage>
        <taxon>Bacteria</taxon>
        <taxon>Bacillati</taxon>
        <taxon>Bacillota</taxon>
        <taxon>Clostridia</taxon>
        <taxon>Eubacteriales</taxon>
        <taxon>Oscillospiraceae</taxon>
        <taxon>Ruminococcus</taxon>
    </lineage>
</organism>
<feature type="domain" description="ATPase AAA-type core" evidence="1">
    <location>
        <begin position="44"/>
        <end position="397"/>
    </location>
</feature>
<accession>A0ABT0NLR5</accession>
<dbReference type="PANTHER" id="PTHR40396:SF1">
    <property type="entry name" value="ATPASE AAA-TYPE CORE DOMAIN-CONTAINING PROTEIN"/>
    <property type="match status" value="1"/>
</dbReference>
<dbReference type="RefSeq" id="WP_249377336.1">
    <property type="nucleotide sequence ID" value="NZ_SNUZ01000017.1"/>
</dbReference>
<keyword evidence="3" id="KW-1185">Reference proteome</keyword>
<dbReference type="EMBL" id="SNUZ01000017">
    <property type="protein sequence ID" value="MCL3788514.1"/>
    <property type="molecule type" value="Genomic_DNA"/>
</dbReference>
<dbReference type="Pfam" id="PF13304">
    <property type="entry name" value="AAA_21"/>
    <property type="match status" value="1"/>
</dbReference>
<gene>
    <name evidence="2" type="ORF">E2N93_11045</name>
</gene>
<comment type="caution">
    <text evidence="2">The sequence shown here is derived from an EMBL/GenBank/DDBJ whole genome shotgun (WGS) entry which is preliminary data.</text>
</comment>
<dbReference type="SUPFAM" id="SSF52540">
    <property type="entry name" value="P-loop containing nucleoside triphosphate hydrolases"/>
    <property type="match status" value="1"/>
</dbReference>
<dbReference type="InterPro" id="IPR027417">
    <property type="entry name" value="P-loop_NTPase"/>
</dbReference>
<dbReference type="Gene3D" id="3.40.50.300">
    <property type="entry name" value="P-loop containing nucleotide triphosphate hydrolases"/>
    <property type="match status" value="1"/>
</dbReference>
<protein>
    <submittedName>
        <fullName evidence="2">Transporter</fullName>
    </submittedName>
</protein>
<dbReference type="Proteomes" id="UP001056693">
    <property type="component" value="Unassembled WGS sequence"/>
</dbReference>
<name>A0ABT0NLR5_9FIRM</name>
<dbReference type="InterPro" id="IPR003959">
    <property type="entry name" value="ATPase_AAA_core"/>
</dbReference>